<feature type="domain" description="FAD-binding PCMH-type" evidence="2">
    <location>
        <begin position="1"/>
        <end position="220"/>
    </location>
</feature>
<dbReference type="SUPFAM" id="SSF55447">
    <property type="entry name" value="CO dehydrogenase flavoprotein C-terminal domain-like"/>
    <property type="match status" value="1"/>
</dbReference>
<dbReference type="PANTHER" id="PTHR42659">
    <property type="entry name" value="XANTHINE DEHYDROGENASE SUBUNIT C-RELATED"/>
    <property type="match status" value="1"/>
</dbReference>
<gene>
    <name evidence="3" type="ORF">SAMN05444266_110197</name>
</gene>
<keyword evidence="1" id="KW-0274">FAD</keyword>
<dbReference type="Pfam" id="PF00941">
    <property type="entry name" value="FAD_binding_5"/>
    <property type="match status" value="1"/>
</dbReference>
<reference evidence="3 4" key="1">
    <citation type="submission" date="2016-11" db="EMBL/GenBank/DDBJ databases">
        <authorList>
            <person name="Jaros S."/>
            <person name="Januszkiewicz K."/>
            <person name="Wedrychowicz H."/>
        </authorList>
    </citation>
    <scope>NUCLEOTIDE SEQUENCE [LARGE SCALE GENOMIC DNA]</scope>
    <source>
        <strain evidence="3 4">DSM 27406</strain>
    </source>
</reference>
<dbReference type="EMBL" id="FRBL01000010">
    <property type="protein sequence ID" value="SHM74378.1"/>
    <property type="molecule type" value="Genomic_DNA"/>
</dbReference>
<dbReference type="PANTHER" id="PTHR42659:SF1">
    <property type="entry name" value="OXIDOREDUCTASE"/>
    <property type="match status" value="1"/>
</dbReference>
<dbReference type="STRING" id="1419482.SAMN05444266_110197"/>
<keyword evidence="4" id="KW-1185">Reference proteome</keyword>
<dbReference type="Proteomes" id="UP000184420">
    <property type="component" value="Unassembled WGS sequence"/>
</dbReference>
<proteinExistence type="predicted"/>
<dbReference type="SUPFAM" id="SSF56176">
    <property type="entry name" value="FAD-binding/transporter-associated domain-like"/>
    <property type="match status" value="1"/>
</dbReference>
<dbReference type="InterPro" id="IPR016166">
    <property type="entry name" value="FAD-bd_PCMH"/>
</dbReference>
<dbReference type="InterPro" id="IPR016167">
    <property type="entry name" value="FAD-bd_PCMH_sub1"/>
</dbReference>
<dbReference type="Gene3D" id="3.30.465.10">
    <property type="match status" value="2"/>
</dbReference>
<evidence type="ECO:0000259" key="2">
    <source>
        <dbReference type="PROSITE" id="PS51387"/>
    </source>
</evidence>
<dbReference type="Gene3D" id="3.30.390.50">
    <property type="entry name" value="CO dehydrogenase flavoprotein, C-terminal domain"/>
    <property type="match status" value="1"/>
</dbReference>
<dbReference type="InterPro" id="IPR002346">
    <property type="entry name" value="Mopterin_DH_FAD-bd"/>
</dbReference>
<evidence type="ECO:0000313" key="3">
    <source>
        <dbReference type="EMBL" id="SHM74378.1"/>
    </source>
</evidence>
<dbReference type="InterPro" id="IPR036683">
    <property type="entry name" value="CO_DH_flav_C_dom_sf"/>
</dbReference>
<dbReference type="RefSeq" id="WP_073086417.1">
    <property type="nucleotide sequence ID" value="NZ_FRBL01000010.1"/>
</dbReference>
<dbReference type="InterPro" id="IPR005107">
    <property type="entry name" value="CO_DH_flav_C"/>
</dbReference>
<protein>
    <submittedName>
        <fullName evidence="3">Xanthine dehydrogenase YagS FAD-binding subunit</fullName>
    </submittedName>
</protein>
<evidence type="ECO:0000313" key="4">
    <source>
        <dbReference type="Proteomes" id="UP000184420"/>
    </source>
</evidence>
<dbReference type="GO" id="GO:0071949">
    <property type="term" value="F:FAD binding"/>
    <property type="evidence" value="ECO:0007669"/>
    <property type="project" value="InterPro"/>
</dbReference>
<dbReference type="Gene3D" id="3.30.43.10">
    <property type="entry name" value="Uridine Diphospho-n-acetylenolpyruvylglucosamine Reductase, domain 2"/>
    <property type="match status" value="1"/>
</dbReference>
<dbReference type="GO" id="GO:0016491">
    <property type="term" value="F:oxidoreductase activity"/>
    <property type="evidence" value="ECO:0007669"/>
    <property type="project" value="InterPro"/>
</dbReference>
<name>A0A1M7L8K9_9BACT</name>
<dbReference type="PROSITE" id="PS51387">
    <property type="entry name" value="FAD_PCMH"/>
    <property type="match status" value="1"/>
</dbReference>
<dbReference type="InterPro" id="IPR016169">
    <property type="entry name" value="FAD-bd_PCMH_sub2"/>
</dbReference>
<dbReference type="SMART" id="SM01092">
    <property type="entry name" value="CO_deh_flav_C"/>
    <property type="match status" value="1"/>
</dbReference>
<dbReference type="InterPro" id="IPR036318">
    <property type="entry name" value="FAD-bd_PCMH-like_sf"/>
</dbReference>
<organism evidence="3 4">
    <name type="scientific">Chitinophaga jiangningensis</name>
    <dbReference type="NCBI Taxonomy" id="1419482"/>
    <lineage>
        <taxon>Bacteria</taxon>
        <taxon>Pseudomonadati</taxon>
        <taxon>Bacteroidota</taxon>
        <taxon>Chitinophagia</taxon>
        <taxon>Chitinophagales</taxon>
        <taxon>Chitinophagaceae</taxon>
        <taxon>Chitinophaga</taxon>
    </lineage>
</organism>
<evidence type="ECO:0000256" key="1">
    <source>
        <dbReference type="ARBA" id="ARBA00022827"/>
    </source>
</evidence>
<dbReference type="InterPro" id="IPR051312">
    <property type="entry name" value="Diverse_Substr_Oxidored"/>
</dbReference>
<dbReference type="OrthoDB" id="9814706at2"/>
<accession>A0A1M7L8K9</accession>
<keyword evidence="1" id="KW-0285">Flavoprotein</keyword>
<dbReference type="Pfam" id="PF03450">
    <property type="entry name" value="CO_deh_flav_C"/>
    <property type="match status" value="1"/>
</dbReference>
<dbReference type="AlphaFoldDB" id="A0A1M7L8K9"/>
<sequence>MKPFSFSKSDKVSKALSAKKEAVQFLAGGTNLVDLMKKNIAVPDGLIDITAVLSDKVEAQSGSTRIGAMVRNSALATDPQILAKNPLVAKAVLAGASPQIRNMASTAGNLLQRTRCPYFYETSTPCNKRKPGSGCSALHGEQRMSAIIGYNDACVAVHPSDLCIALAALGASVNVTDKGNKQLVIPFKDFHKLPESTPDLDNHLPKDAIITSVDIPDNPFNKHFAYVKLRDRDSYAFALVSVAAALDLDGTRIKEARLASGGVAHKPWRWQKAEQYLKGKEANAATFHAAAAIVADEVKPLPGNGFKKVMLMGAIETALQHCLTA</sequence>